<feature type="region of interest" description="Disordered" evidence="1">
    <location>
        <begin position="1"/>
        <end position="25"/>
    </location>
</feature>
<dbReference type="Proteomes" id="UP001055247">
    <property type="component" value="Unassembled WGS sequence"/>
</dbReference>
<reference evidence="2" key="2">
    <citation type="submission" date="2021-08" db="EMBL/GenBank/DDBJ databases">
        <authorList>
            <person name="Tani A."/>
            <person name="Ola A."/>
            <person name="Ogura Y."/>
            <person name="Katsura K."/>
            <person name="Hayashi T."/>
        </authorList>
    </citation>
    <scope>NUCLEOTIDE SEQUENCE</scope>
    <source>
        <strain evidence="2">DSM 16372</strain>
    </source>
</reference>
<feature type="region of interest" description="Disordered" evidence="1">
    <location>
        <begin position="199"/>
        <end position="229"/>
    </location>
</feature>
<feature type="compositionally biased region" description="Pro residues" evidence="1">
    <location>
        <begin position="199"/>
        <end position="210"/>
    </location>
</feature>
<dbReference type="SUPFAM" id="SSF53335">
    <property type="entry name" value="S-adenosyl-L-methionine-dependent methyltransferases"/>
    <property type="match status" value="1"/>
</dbReference>
<gene>
    <name evidence="2" type="ORF">BHAOGJBA_1188</name>
</gene>
<name>A0AAV4ZH88_9HYPH</name>
<reference evidence="2" key="1">
    <citation type="journal article" date="2016" name="Front. Microbiol.">
        <title>Genome Sequence of the Piezophilic, Mesophilic Sulfate-Reducing Bacterium Desulfovibrio indicus J2T.</title>
        <authorList>
            <person name="Cao J."/>
            <person name="Maignien L."/>
            <person name="Shao Z."/>
            <person name="Alain K."/>
            <person name="Jebbar M."/>
        </authorList>
    </citation>
    <scope>NUCLEOTIDE SEQUENCE</scope>
    <source>
        <strain evidence="2">DSM 16372</strain>
    </source>
</reference>
<sequence>MVQRRVGVAMAGGNPVEGKQQEDGFYSTPEDVSWAFLDWLERTGIVPGVVPSGTPFHECCCGDGRMARILATRHPVVATDLVDRGYGDEHGPGCDVTKLDRLRSPVVVSNPPFFLADAMLERLLAQDFLMVAMLLKTTHFNTQGRIPRFRGTPPAYNLGLTWRPDFRNLGRPTMNCNWFVWIRGNNDLPRYDVLERPALPPGIMPKPARPPNAGRRAREEATTATPSDVVDRVALLDAA</sequence>
<evidence type="ECO:0000313" key="3">
    <source>
        <dbReference type="Proteomes" id="UP001055247"/>
    </source>
</evidence>
<proteinExistence type="predicted"/>
<dbReference type="AlphaFoldDB" id="A0AAV4ZH88"/>
<keyword evidence="3" id="KW-1185">Reference proteome</keyword>
<dbReference type="EMBL" id="BPQO01000004">
    <property type="protein sequence ID" value="GJD87683.1"/>
    <property type="molecule type" value="Genomic_DNA"/>
</dbReference>
<organism evidence="2 3">
    <name type="scientific">Methylobacterium hispanicum</name>
    <dbReference type="NCBI Taxonomy" id="270350"/>
    <lineage>
        <taxon>Bacteria</taxon>
        <taxon>Pseudomonadati</taxon>
        <taxon>Pseudomonadota</taxon>
        <taxon>Alphaproteobacteria</taxon>
        <taxon>Hyphomicrobiales</taxon>
        <taxon>Methylobacteriaceae</taxon>
        <taxon>Methylobacterium</taxon>
    </lineage>
</organism>
<protein>
    <recommendedName>
        <fullName evidence="4">SAM-dependent methyltransferase</fullName>
    </recommendedName>
</protein>
<dbReference type="RefSeq" id="WP_238229679.1">
    <property type="nucleotide sequence ID" value="NZ_BPQO01000004.1"/>
</dbReference>
<dbReference type="InterPro" id="IPR029063">
    <property type="entry name" value="SAM-dependent_MTases_sf"/>
</dbReference>
<comment type="caution">
    <text evidence="2">The sequence shown here is derived from an EMBL/GenBank/DDBJ whole genome shotgun (WGS) entry which is preliminary data.</text>
</comment>
<evidence type="ECO:0008006" key="4">
    <source>
        <dbReference type="Google" id="ProtNLM"/>
    </source>
</evidence>
<evidence type="ECO:0000256" key="1">
    <source>
        <dbReference type="SAM" id="MobiDB-lite"/>
    </source>
</evidence>
<accession>A0AAV4ZH88</accession>
<evidence type="ECO:0000313" key="2">
    <source>
        <dbReference type="EMBL" id="GJD87683.1"/>
    </source>
</evidence>